<dbReference type="AlphaFoldDB" id="A0AAW1VLS3"/>
<protein>
    <recommendedName>
        <fullName evidence="3">Small EDRK-rich factor-like N-terminal domain-containing protein</fullName>
    </recommendedName>
</protein>
<evidence type="ECO:0000256" key="2">
    <source>
        <dbReference type="SAM" id="MobiDB-lite"/>
    </source>
</evidence>
<proteinExistence type="inferred from homology"/>
<accession>A0AAW1VLS3</accession>
<comment type="caution">
    <text evidence="4">The sequence shown here is derived from an EMBL/GenBank/DDBJ whole genome shotgun (WGS) entry which is preliminary data.</text>
</comment>
<sequence length="66" mass="7153">MTRGNQREKDQERAQARGKGSKNKDDGLTPEQRRKRDAKALQEKLAKKADKATGPTGGNSSGGKSK</sequence>
<dbReference type="PANTHER" id="PTHR13596">
    <property type="entry name" value="SMALL EDRK-RICH FACTOR 1"/>
    <property type="match status" value="1"/>
</dbReference>
<evidence type="ECO:0000256" key="1">
    <source>
        <dbReference type="ARBA" id="ARBA00007309"/>
    </source>
</evidence>
<feature type="region of interest" description="Disordered" evidence="2">
    <location>
        <begin position="1"/>
        <end position="66"/>
    </location>
</feature>
<dbReference type="Pfam" id="PF04419">
    <property type="entry name" value="SERF-like_N"/>
    <property type="match status" value="1"/>
</dbReference>
<name>A0AAW1VLS3_RUBAR</name>
<dbReference type="InterPro" id="IPR007513">
    <property type="entry name" value="SERF-like_N"/>
</dbReference>
<organism evidence="4 5">
    <name type="scientific">Rubus argutus</name>
    <name type="common">Southern blackberry</name>
    <dbReference type="NCBI Taxonomy" id="59490"/>
    <lineage>
        <taxon>Eukaryota</taxon>
        <taxon>Viridiplantae</taxon>
        <taxon>Streptophyta</taxon>
        <taxon>Embryophyta</taxon>
        <taxon>Tracheophyta</taxon>
        <taxon>Spermatophyta</taxon>
        <taxon>Magnoliopsida</taxon>
        <taxon>eudicotyledons</taxon>
        <taxon>Gunneridae</taxon>
        <taxon>Pentapetalae</taxon>
        <taxon>rosids</taxon>
        <taxon>fabids</taxon>
        <taxon>Rosales</taxon>
        <taxon>Rosaceae</taxon>
        <taxon>Rosoideae</taxon>
        <taxon>Rosoideae incertae sedis</taxon>
        <taxon>Rubus</taxon>
    </lineage>
</organism>
<feature type="compositionally biased region" description="Basic and acidic residues" evidence="2">
    <location>
        <begin position="1"/>
        <end position="15"/>
    </location>
</feature>
<feature type="compositionally biased region" description="Gly residues" evidence="2">
    <location>
        <begin position="55"/>
        <end position="66"/>
    </location>
</feature>
<dbReference type="EMBL" id="JBEDUW010000164">
    <property type="protein sequence ID" value="KAK9905274.1"/>
    <property type="molecule type" value="Genomic_DNA"/>
</dbReference>
<feature type="compositionally biased region" description="Basic and acidic residues" evidence="2">
    <location>
        <begin position="22"/>
        <end position="51"/>
    </location>
</feature>
<dbReference type="Proteomes" id="UP001457282">
    <property type="component" value="Unassembled WGS sequence"/>
</dbReference>
<dbReference type="InterPro" id="IPR040211">
    <property type="entry name" value="SERF1/2-like"/>
</dbReference>
<comment type="similarity">
    <text evidence="1">Belongs to the SERF family.</text>
</comment>
<evidence type="ECO:0000313" key="4">
    <source>
        <dbReference type="EMBL" id="KAK9905274.1"/>
    </source>
</evidence>
<dbReference type="PANTHER" id="PTHR13596:SF0">
    <property type="entry name" value="SI:CH211-39K3.2-RELATED"/>
    <property type="match status" value="1"/>
</dbReference>
<evidence type="ECO:0000313" key="5">
    <source>
        <dbReference type="Proteomes" id="UP001457282"/>
    </source>
</evidence>
<keyword evidence="5" id="KW-1185">Reference proteome</keyword>
<reference evidence="4 5" key="1">
    <citation type="journal article" date="2023" name="G3 (Bethesda)">
        <title>A chromosome-length genome assembly and annotation of blackberry (Rubus argutus, cv. 'Hillquist').</title>
        <authorList>
            <person name="Bruna T."/>
            <person name="Aryal R."/>
            <person name="Dudchenko O."/>
            <person name="Sargent D.J."/>
            <person name="Mead D."/>
            <person name="Buti M."/>
            <person name="Cavallini A."/>
            <person name="Hytonen T."/>
            <person name="Andres J."/>
            <person name="Pham M."/>
            <person name="Weisz D."/>
            <person name="Mascagni F."/>
            <person name="Usai G."/>
            <person name="Natali L."/>
            <person name="Bassil N."/>
            <person name="Fernandez G.E."/>
            <person name="Lomsadze A."/>
            <person name="Armour M."/>
            <person name="Olukolu B."/>
            <person name="Poorten T."/>
            <person name="Britton C."/>
            <person name="Davik J."/>
            <person name="Ashrafi H."/>
            <person name="Aiden E.L."/>
            <person name="Borodovsky M."/>
            <person name="Worthington M."/>
        </authorList>
    </citation>
    <scope>NUCLEOTIDE SEQUENCE [LARGE SCALE GENOMIC DNA]</scope>
    <source>
        <strain evidence="4">PI 553951</strain>
    </source>
</reference>
<feature type="domain" description="Small EDRK-rich factor-like N-terminal" evidence="3">
    <location>
        <begin position="1"/>
        <end position="35"/>
    </location>
</feature>
<gene>
    <name evidence="4" type="ORF">M0R45_000326</name>
</gene>
<evidence type="ECO:0000259" key="3">
    <source>
        <dbReference type="Pfam" id="PF04419"/>
    </source>
</evidence>